<feature type="transmembrane region" description="Helical" evidence="1">
    <location>
        <begin position="69"/>
        <end position="86"/>
    </location>
</feature>
<organism evidence="2 3">
    <name type="scientific">Ancylostoma caninum</name>
    <name type="common">Dog hookworm</name>
    <dbReference type="NCBI Taxonomy" id="29170"/>
    <lineage>
        <taxon>Eukaryota</taxon>
        <taxon>Metazoa</taxon>
        <taxon>Ecdysozoa</taxon>
        <taxon>Nematoda</taxon>
        <taxon>Chromadorea</taxon>
        <taxon>Rhabditida</taxon>
        <taxon>Rhabditina</taxon>
        <taxon>Rhabditomorpha</taxon>
        <taxon>Strongyloidea</taxon>
        <taxon>Ancylostomatidae</taxon>
        <taxon>Ancylostomatinae</taxon>
        <taxon>Ancylostoma</taxon>
    </lineage>
</organism>
<keyword evidence="1" id="KW-1133">Transmembrane helix</keyword>
<dbReference type="AlphaFoldDB" id="A0A368GT83"/>
<dbReference type="EMBL" id="JOJR01000061">
    <property type="protein sequence ID" value="RCN47524.1"/>
    <property type="molecule type" value="Genomic_DNA"/>
</dbReference>
<accession>A0A368GT83</accession>
<feature type="transmembrane region" description="Helical" evidence="1">
    <location>
        <begin position="36"/>
        <end position="57"/>
    </location>
</feature>
<keyword evidence="1" id="KW-0472">Membrane</keyword>
<keyword evidence="1" id="KW-0812">Transmembrane</keyword>
<feature type="transmembrane region" description="Helical" evidence="1">
    <location>
        <begin position="6"/>
        <end position="24"/>
    </location>
</feature>
<evidence type="ECO:0000313" key="2">
    <source>
        <dbReference type="EMBL" id="RCN47524.1"/>
    </source>
</evidence>
<evidence type="ECO:0000256" key="1">
    <source>
        <dbReference type="SAM" id="Phobius"/>
    </source>
</evidence>
<comment type="caution">
    <text evidence="2">The sequence shown here is derived from an EMBL/GenBank/DDBJ whole genome shotgun (WGS) entry which is preliminary data.</text>
</comment>
<protein>
    <recommendedName>
        <fullName evidence="4">7TM GPCR serpentine receptor class x (Srx) domain-containing protein</fullName>
    </recommendedName>
</protein>
<keyword evidence="3" id="KW-1185">Reference proteome</keyword>
<proteinExistence type="predicted"/>
<reference evidence="2 3" key="1">
    <citation type="submission" date="2014-10" db="EMBL/GenBank/DDBJ databases">
        <title>Draft genome of the hookworm Ancylostoma caninum.</title>
        <authorList>
            <person name="Mitreva M."/>
        </authorList>
    </citation>
    <scope>NUCLEOTIDE SEQUENCE [LARGE SCALE GENOMIC DNA]</scope>
    <source>
        <strain evidence="2 3">Baltimore</strain>
    </source>
</reference>
<evidence type="ECO:0000313" key="3">
    <source>
        <dbReference type="Proteomes" id="UP000252519"/>
    </source>
</evidence>
<dbReference type="OrthoDB" id="5895228at2759"/>
<name>A0A368GT83_ANCCA</name>
<dbReference type="Proteomes" id="UP000252519">
    <property type="component" value="Unassembled WGS sequence"/>
</dbReference>
<sequence>MNWVMAVLHISVYPVIMFVLYSKTFRRHGGRDERSITAQIASMVLIEIIFFIVWVYIKPIGAAGVLMKNFSNSLYCAFILLPYLLMNGSIKREALKLFTRNPNRARSNKAAKKKV</sequence>
<evidence type="ECO:0008006" key="4">
    <source>
        <dbReference type="Google" id="ProtNLM"/>
    </source>
</evidence>
<gene>
    <name evidence="2" type="ORF">ANCCAN_06421</name>
</gene>